<reference evidence="3 4" key="1">
    <citation type="submission" date="2019-03" db="EMBL/GenBank/DDBJ databases">
        <title>Genomic Encyclopedia of Type Strains, Phase IV (KMG-IV): sequencing the most valuable type-strain genomes for metagenomic binning, comparative biology and taxonomic classification.</title>
        <authorList>
            <person name="Goeker M."/>
        </authorList>
    </citation>
    <scope>NUCLEOTIDE SEQUENCE [LARGE SCALE GENOMIC DNA]</scope>
    <source>
        <strain evidence="3 4">DSM 25903</strain>
    </source>
</reference>
<dbReference type="EMBL" id="SNZR01000011">
    <property type="protein sequence ID" value="TDR93173.1"/>
    <property type="molecule type" value="Genomic_DNA"/>
</dbReference>
<dbReference type="GO" id="GO:0071973">
    <property type="term" value="P:bacterial-type flagellum-dependent cell motility"/>
    <property type="evidence" value="ECO:0007669"/>
    <property type="project" value="InterPro"/>
</dbReference>
<comment type="similarity">
    <text evidence="1">Belongs to the FliN/MopA/SpaO family.</text>
</comment>
<name>A0A4R7C552_9HYPH</name>
<dbReference type="Gene3D" id="2.30.330.10">
    <property type="entry name" value="SpoA-like"/>
    <property type="match status" value="1"/>
</dbReference>
<feature type="domain" description="Flagellar motor switch protein FliN-like C-terminal" evidence="2">
    <location>
        <begin position="3"/>
        <end position="72"/>
    </location>
</feature>
<comment type="caution">
    <text evidence="3">The sequence shown here is derived from an EMBL/GenBank/DDBJ whole genome shotgun (WGS) entry which is preliminary data.</text>
</comment>
<sequence length="100" mass="10876">MALEDLEVELAVVLGRTRMPLNRFLRLGRGAVIALDAAEEDIVDILANDLPVARGRVTVDRGAIRVEVTELVRRPQVTRERGARISALGAAFVMEPSEAA</sequence>
<proteinExistence type="inferred from homology"/>
<gene>
    <name evidence="3" type="ORF">EV668_0428</name>
</gene>
<dbReference type="Proteomes" id="UP000295122">
    <property type="component" value="Unassembled WGS sequence"/>
</dbReference>
<evidence type="ECO:0000313" key="4">
    <source>
        <dbReference type="Proteomes" id="UP000295122"/>
    </source>
</evidence>
<organism evidence="3 4">
    <name type="scientific">Enterovirga rhinocerotis</name>
    <dbReference type="NCBI Taxonomy" id="1339210"/>
    <lineage>
        <taxon>Bacteria</taxon>
        <taxon>Pseudomonadati</taxon>
        <taxon>Pseudomonadota</taxon>
        <taxon>Alphaproteobacteria</taxon>
        <taxon>Hyphomicrobiales</taxon>
        <taxon>Methylobacteriaceae</taxon>
        <taxon>Enterovirga</taxon>
    </lineage>
</organism>
<dbReference type="SUPFAM" id="SSF101801">
    <property type="entry name" value="Surface presentation of antigens (SPOA)"/>
    <property type="match status" value="1"/>
</dbReference>
<dbReference type="GO" id="GO:0009425">
    <property type="term" value="C:bacterial-type flagellum basal body"/>
    <property type="evidence" value="ECO:0007669"/>
    <property type="project" value="InterPro"/>
</dbReference>
<dbReference type="Pfam" id="PF01052">
    <property type="entry name" value="FliMN_C"/>
    <property type="match status" value="1"/>
</dbReference>
<keyword evidence="3" id="KW-0969">Cilium</keyword>
<keyword evidence="3" id="KW-0966">Cell projection</keyword>
<accession>A0A4R7C552</accession>
<dbReference type="PRINTS" id="PR00956">
    <property type="entry name" value="FLGMOTORFLIN"/>
</dbReference>
<protein>
    <submittedName>
        <fullName evidence="3">Flagellar motor switch protein FliN/FliY</fullName>
    </submittedName>
</protein>
<evidence type="ECO:0000259" key="2">
    <source>
        <dbReference type="Pfam" id="PF01052"/>
    </source>
</evidence>
<dbReference type="GO" id="GO:0006935">
    <property type="term" value="P:chemotaxis"/>
    <property type="evidence" value="ECO:0007669"/>
    <property type="project" value="InterPro"/>
</dbReference>
<dbReference type="AlphaFoldDB" id="A0A4R7C552"/>
<evidence type="ECO:0000313" key="3">
    <source>
        <dbReference type="EMBL" id="TDR93173.1"/>
    </source>
</evidence>
<dbReference type="InterPro" id="IPR036429">
    <property type="entry name" value="SpoA-like_sf"/>
</dbReference>
<dbReference type="GO" id="GO:0003774">
    <property type="term" value="F:cytoskeletal motor activity"/>
    <property type="evidence" value="ECO:0007669"/>
    <property type="project" value="InterPro"/>
</dbReference>
<keyword evidence="4" id="KW-1185">Reference proteome</keyword>
<dbReference type="InterPro" id="IPR001543">
    <property type="entry name" value="FliN-like_C"/>
</dbReference>
<evidence type="ECO:0000256" key="1">
    <source>
        <dbReference type="ARBA" id="ARBA00009226"/>
    </source>
</evidence>
<keyword evidence="3" id="KW-0282">Flagellum</keyword>
<dbReference type="InterPro" id="IPR001172">
    <property type="entry name" value="FliN_T3SS_HrcQb"/>
</dbReference>
<dbReference type="OrthoDB" id="7433116at2"/>
<dbReference type="RefSeq" id="WP_133768196.1">
    <property type="nucleotide sequence ID" value="NZ_SNZR01000011.1"/>
</dbReference>